<name>A0A0F8ZQ33_9ZZZZ</name>
<evidence type="ECO:0000313" key="1">
    <source>
        <dbReference type="EMBL" id="KKK95928.1"/>
    </source>
</evidence>
<reference evidence="1" key="1">
    <citation type="journal article" date="2015" name="Nature">
        <title>Complex archaea that bridge the gap between prokaryotes and eukaryotes.</title>
        <authorList>
            <person name="Spang A."/>
            <person name="Saw J.H."/>
            <person name="Jorgensen S.L."/>
            <person name="Zaremba-Niedzwiedzka K."/>
            <person name="Martijn J."/>
            <person name="Lind A.E."/>
            <person name="van Eijk R."/>
            <person name="Schleper C."/>
            <person name="Guy L."/>
            <person name="Ettema T.J."/>
        </authorList>
    </citation>
    <scope>NUCLEOTIDE SEQUENCE</scope>
</reference>
<comment type="caution">
    <text evidence="1">The sequence shown here is derived from an EMBL/GenBank/DDBJ whole genome shotgun (WGS) entry which is preliminary data.</text>
</comment>
<gene>
    <name evidence="1" type="ORF">LCGC14_2667890</name>
</gene>
<sequence>MADLVTEIEFAAVREEIDSTEEAMGVGKEEEGLE</sequence>
<proteinExistence type="predicted"/>
<organism evidence="1">
    <name type="scientific">marine sediment metagenome</name>
    <dbReference type="NCBI Taxonomy" id="412755"/>
    <lineage>
        <taxon>unclassified sequences</taxon>
        <taxon>metagenomes</taxon>
        <taxon>ecological metagenomes</taxon>
    </lineage>
</organism>
<dbReference type="AlphaFoldDB" id="A0A0F8ZQ33"/>
<dbReference type="EMBL" id="LAZR01046697">
    <property type="protein sequence ID" value="KKK95928.1"/>
    <property type="molecule type" value="Genomic_DNA"/>
</dbReference>
<accession>A0A0F8ZQ33</accession>
<protein>
    <submittedName>
        <fullName evidence="1">Uncharacterized protein</fullName>
    </submittedName>
</protein>